<comment type="cofactor">
    <cofactor evidence="6">
        <name>FMN</name>
        <dbReference type="ChEBI" id="CHEBI:58210"/>
    </cofactor>
    <text evidence="6">Binds 1 FMN per subunit.</text>
</comment>
<reference evidence="8 9" key="1">
    <citation type="submission" date="2018-07" db="EMBL/GenBank/DDBJ databases">
        <title>Whole genome Sequencing of Pseudoxanthomonas gei KCTC 32298 (T).</title>
        <authorList>
            <person name="Kumar S."/>
            <person name="Bansal K."/>
            <person name="Kaur A."/>
            <person name="Patil P."/>
            <person name="Sharma S."/>
            <person name="Patil P.B."/>
        </authorList>
    </citation>
    <scope>NUCLEOTIDE SEQUENCE [LARGE SCALE GENOMIC DNA]</scope>
    <source>
        <strain evidence="8 9">KCTC 32298</strain>
    </source>
</reference>
<accession>A0ABX0A7J8</accession>
<comment type="function">
    <text evidence="6">Quinone reductase that provides resistance to thiol-specific stress caused by electrophilic quinones.</text>
</comment>
<feature type="domain" description="Flavodoxin-like fold" evidence="7">
    <location>
        <begin position="1"/>
        <end position="183"/>
    </location>
</feature>
<sequence length="192" mass="20665">MKLLHLDSSALGTASVTRELSAAIVARWQDKLPRLEVEYRDLDTNPLPHLTGQSLAQSDPAEKADAARVLEQFLAADVLVIGAPMYNFSVPSTLKAWIDRIAVAGKTFRYTENGPEGLAKGKHLIIASGRGGLHTGAPTDFQEAYLRQVFGFLGVTDIDFVRAEGVAYSPQHRTDAIAAALASIPEPTRLAA</sequence>
<dbReference type="InterPro" id="IPR050104">
    <property type="entry name" value="FMN-dep_NADH:Q_OxRdtase_AzoR1"/>
</dbReference>
<proteinExistence type="inferred from homology"/>
<comment type="catalytic activity">
    <reaction evidence="6">
        <text>2 a quinone + NADH + H(+) = 2 a 1,4-benzosemiquinone + NAD(+)</text>
        <dbReference type="Rhea" id="RHEA:65952"/>
        <dbReference type="ChEBI" id="CHEBI:15378"/>
        <dbReference type="ChEBI" id="CHEBI:57540"/>
        <dbReference type="ChEBI" id="CHEBI:57945"/>
        <dbReference type="ChEBI" id="CHEBI:132124"/>
        <dbReference type="ChEBI" id="CHEBI:134225"/>
    </reaction>
</comment>
<dbReference type="RefSeq" id="WP_162348058.1">
    <property type="nucleotide sequence ID" value="NZ_QOVG01000001.1"/>
</dbReference>
<evidence type="ECO:0000259" key="7">
    <source>
        <dbReference type="Pfam" id="PF02525"/>
    </source>
</evidence>
<dbReference type="Pfam" id="PF02525">
    <property type="entry name" value="Flavodoxin_2"/>
    <property type="match status" value="1"/>
</dbReference>
<organism evidence="8 9">
    <name type="scientific">Pseudoxanthomonas gei</name>
    <dbReference type="NCBI Taxonomy" id="1383030"/>
    <lineage>
        <taxon>Bacteria</taxon>
        <taxon>Pseudomonadati</taxon>
        <taxon>Pseudomonadota</taxon>
        <taxon>Gammaproteobacteria</taxon>
        <taxon>Lysobacterales</taxon>
        <taxon>Lysobacteraceae</taxon>
        <taxon>Pseudoxanthomonas</taxon>
    </lineage>
</organism>
<evidence type="ECO:0000313" key="8">
    <source>
        <dbReference type="EMBL" id="NDK37505.1"/>
    </source>
</evidence>
<keyword evidence="9" id="KW-1185">Reference proteome</keyword>
<feature type="binding site" evidence="6">
    <location>
        <position position="9"/>
    </location>
    <ligand>
        <name>FMN</name>
        <dbReference type="ChEBI" id="CHEBI:58210"/>
    </ligand>
</feature>
<dbReference type="InterPro" id="IPR029039">
    <property type="entry name" value="Flavoprotein-like_sf"/>
</dbReference>
<keyword evidence="1 6" id="KW-0285">Flavoprotein</keyword>
<keyword evidence="3 6" id="KW-0560">Oxidoreductase</keyword>
<dbReference type="PANTHER" id="PTHR43741">
    <property type="entry name" value="FMN-DEPENDENT NADH-AZOREDUCTASE 1"/>
    <property type="match status" value="1"/>
</dbReference>
<comment type="subunit">
    <text evidence="6">Homodimer.</text>
</comment>
<evidence type="ECO:0000256" key="5">
    <source>
        <dbReference type="ARBA" id="ARBA00048542"/>
    </source>
</evidence>
<protein>
    <recommendedName>
        <fullName evidence="6">FMN dependent NADH:quinone oxidoreductase</fullName>
        <ecNumber evidence="6">1.6.5.-</ecNumber>
    </recommendedName>
    <alternativeName>
        <fullName evidence="6">Azo-dye reductase</fullName>
    </alternativeName>
    <alternativeName>
        <fullName evidence="6">FMN-dependent NADH-azo compound oxidoreductase</fullName>
    </alternativeName>
    <alternativeName>
        <fullName evidence="6">FMN-dependent NADH-azoreductase</fullName>
        <ecNumber evidence="6">1.7.1.17</ecNumber>
    </alternativeName>
</protein>
<evidence type="ECO:0000256" key="6">
    <source>
        <dbReference type="HAMAP-Rule" id="MF_01216"/>
    </source>
</evidence>
<keyword evidence="2 6" id="KW-0288">FMN</keyword>
<dbReference type="SUPFAM" id="SSF52218">
    <property type="entry name" value="Flavoproteins"/>
    <property type="match status" value="1"/>
</dbReference>
<feature type="binding site" evidence="6">
    <location>
        <begin position="85"/>
        <end position="88"/>
    </location>
    <ligand>
        <name>FMN</name>
        <dbReference type="ChEBI" id="CHEBI:58210"/>
    </ligand>
</feature>
<comment type="caution">
    <text evidence="8">The sequence shown here is derived from an EMBL/GenBank/DDBJ whole genome shotgun (WGS) entry which is preliminary data.</text>
</comment>
<dbReference type="EMBL" id="QOVG01000001">
    <property type="protein sequence ID" value="NDK37505.1"/>
    <property type="molecule type" value="Genomic_DNA"/>
</dbReference>
<evidence type="ECO:0000256" key="3">
    <source>
        <dbReference type="ARBA" id="ARBA00023002"/>
    </source>
</evidence>
<evidence type="ECO:0000256" key="1">
    <source>
        <dbReference type="ARBA" id="ARBA00022630"/>
    </source>
</evidence>
<dbReference type="PANTHER" id="PTHR43741:SF4">
    <property type="entry name" value="FMN-DEPENDENT NADH:QUINONE OXIDOREDUCTASE"/>
    <property type="match status" value="1"/>
</dbReference>
<gene>
    <name evidence="6" type="primary">azoR</name>
    <name evidence="8" type="ORF">DT603_01420</name>
</gene>
<evidence type="ECO:0000256" key="4">
    <source>
        <dbReference type="ARBA" id="ARBA00023027"/>
    </source>
</evidence>
<keyword evidence="4 6" id="KW-0520">NAD</keyword>
<comment type="function">
    <text evidence="6">Also exhibits azoreductase activity. Catalyzes the reductive cleavage of the azo bond in aromatic azo compounds to the corresponding amines.</text>
</comment>
<dbReference type="Gene3D" id="3.40.50.360">
    <property type="match status" value="1"/>
</dbReference>
<dbReference type="InterPro" id="IPR003680">
    <property type="entry name" value="Flavodoxin_fold"/>
</dbReference>
<evidence type="ECO:0000256" key="2">
    <source>
        <dbReference type="ARBA" id="ARBA00022643"/>
    </source>
</evidence>
<dbReference type="EC" id="1.7.1.17" evidence="6"/>
<dbReference type="EC" id="1.6.5.-" evidence="6"/>
<dbReference type="HAMAP" id="MF_01216">
    <property type="entry name" value="Azoreductase_type1"/>
    <property type="match status" value="1"/>
</dbReference>
<name>A0ABX0A7J8_9GAMM</name>
<dbReference type="InterPro" id="IPR023048">
    <property type="entry name" value="NADH:quinone_OxRdtase_FMN_depd"/>
</dbReference>
<comment type="caution">
    <text evidence="6">Lacks conserved residue(s) required for the propagation of feature annotation.</text>
</comment>
<comment type="catalytic activity">
    <reaction evidence="5">
        <text>N,N-dimethyl-1,4-phenylenediamine + anthranilate + 2 NAD(+) = 2-(4-dimethylaminophenyl)diazenylbenzoate + 2 NADH + 2 H(+)</text>
        <dbReference type="Rhea" id="RHEA:55872"/>
        <dbReference type="ChEBI" id="CHEBI:15378"/>
        <dbReference type="ChEBI" id="CHEBI:15783"/>
        <dbReference type="ChEBI" id="CHEBI:16567"/>
        <dbReference type="ChEBI" id="CHEBI:57540"/>
        <dbReference type="ChEBI" id="CHEBI:57945"/>
        <dbReference type="ChEBI" id="CHEBI:71579"/>
        <dbReference type="EC" id="1.7.1.17"/>
    </reaction>
    <physiologicalReaction direction="right-to-left" evidence="5">
        <dbReference type="Rhea" id="RHEA:55874"/>
    </physiologicalReaction>
</comment>
<evidence type="ECO:0000313" key="9">
    <source>
        <dbReference type="Proteomes" id="UP001429354"/>
    </source>
</evidence>
<comment type="similarity">
    <text evidence="6">Belongs to the azoreductase type 1 family.</text>
</comment>
<dbReference type="Proteomes" id="UP001429354">
    <property type="component" value="Unassembled WGS sequence"/>
</dbReference>